<dbReference type="InterPro" id="IPR013324">
    <property type="entry name" value="RNA_pol_sigma_r3/r4-like"/>
</dbReference>
<dbReference type="InterPro" id="IPR013325">
    <property type="entry name" value="RNA_pol_sigma_r2"/>
</dbReference>
<dbReference type="GO" id="GO:0003677">
    <property type="term" value="F:DNA binding"/>
    <property type="evidence" value="ECO:0007669"/>
    <property type="project" value="UniProtKB-KW"/>
</dbReference>
<accession>A0A1G2I6B9</accession>
<reference evidence="6 7" key="1">
    <citation type="journal article" date="2016" name="Nat. Commun.">
        <title>Thousands of microbial genomes shed light on interconnected biogeochemical processes in an aquifer system.</title>
        <authorList>
            <person name="Anantharaman K."/>
            <person name="Brown C.T."/>
            <person name="Hug L.A."/>
            <person name="Sharon I."/>
            <person name="Castelle C.J."/>
            <person name="Probst A.J."/>
            <person name="Thomas B.C."/>
            <person name="Singh A."/>
            <person name="Wilkins M.J."/>
            <person name="Karaoz U."/>
            <person name="Brodie E.L."/>
            <person name="Williams K.H."/>
            <person name="Hubbard S.S."/>
            <person name="Banfield J.F."/>
        </authorList>
    </citation>
    <scope>NUCLEOTIDE SEQUENCE [LARGE SCALE GENOMIC DNA]</scope>
</reference>
<comment type="caution">
    <text evidence="6">The sequence shown here is derived from an EMBL/GenBank/DDBJ whole genome shotgun (WGS) entry which is preliminary data.</text>
</comment>
<dbReference type="InterPro" id="IPR000943">
    <property type="entry name" value="RNA_pol_sigma70"/>
</dbReference>
<dbReference type="AlphaFoldDB" id="A0A1G2I6B9"/>
<dbReference type="Pfam" id="PF04545">
    <property type="entry name" value="Sigma70_r4"/>
    <property type="match status" value="1"/>
</dbReference>
<keyword evidence="1" id="KW-0805">Transcription regulation</keyword>
<dbReference type="InterPro" id="IPR007627">
    <property type="entry name" value="RNA_pol_sigma70_r2"/>
</dbReference>
<name>A0A1G2I6B9_9BACT</name>
<keyword evidence="4" id="KW-0804">Transcription</keyword>
<dbReference type="EMBL" id="MHOX01000034">
    <property type="protein sequence ID" value="OGZ70157.1"/>
    <property type="molecule type" value="Genomic_DNA"/>
</dbReference>
<dbReference type="InterPro" id="IPR007630">
    <property type="entry name" value="RNA_pol_sigma70_r4"/>
</dbReference>
<dbReference type="InterPro" id="IPR050239">
    <property type="entry name" value="Sigma-70_RNA_pol_init_factors"/>
</dbReference>
<evidence type="ECO:0000256" key="2">
    <source>
        <dbReference type="ARBA" id="ARBA00023082"/>
    </source>
</evidence>
<organism evidence="6 7">
    <name type="scientific">Candidatus Staskawiczbacteria bacterium RIFCSPLOWO2_01_FULL_33_9</name>
    <dbReference type="NCBI Taxonomy" id="1802211"/>
    <lineage>
        <taxon>Bacteria</taxon>
        <taxon>Candidatus Staskawicziibacteriota</taxon>
    </lineage>
</organism>
<dbReference type="GO" id="GO:0016987">
    <property type="term" value="F:sigma factor activity"/>
    <property type="evidence" value="ECO:0007669"/>
    <property type="project" value="UniProtKB-KW"/>
</dbReference>
<dbReference type="GO" id="GO:0006352">
    <property type="term" value="P:DNA-templated transcription initiation"/>
    <property type="evidence" value="ECO:0007669"/>
    <property type="project" value="InterPro"/>
</dbReference>
<dbReference type="NCBIfam" id="TIGR02937">
    <property type="entry name" value="sigma70-ECF"/>
    <property type="match status" value="1"/>
</dbReference>
<keyword evidence="3" id="KW-0238">DNA-binding</keyword>
<protein>
    <recommendedName>
        <fullName evidence="5">RNA polymerase sigma-70 domain-containing protein</fullName>
    </recommendedName>
</protein>
<evidence type="ECO:0000256" key="3">
    <source>
        <dbReference type="ARBA" id="ARBA00023125"/>
    </source>
</evidence>
<dbReference type="PROSITE" id="PS00715">
    <property type="entry name" value="SIGMA70_1"/>
    <property type="match status" value="1"/>
</dbReference>
<sequence length="248" mass="28791">MAKEKDLNGVSSLWKRYKATNNVELRNELMEEYFWIVKHIAIKIKEGLPDSVELDDLISDGVFGLMYSIDRFDISRGVKFSSFSSFLIRNAIFDGLREMDWIPLYTRSLIKKYDLAKKALGDGNGKVPTPQEIANYFKISLVKAKKIERQGNTTVVHLYRATDASENNVFIDFKNISDPKSKRPEEEIAKEENFDELISFLSKREKIIIRLYYRCNYKMKQIGDILGLSKARISEIHSLALQKLKKNY</sequence>
<dbReference type="CDD" id="cd06171">
    <property type="entry name" value="Sigma70_r4"/>
    <property type="match status" value="1"/>
</dbReference>
<dbReference type="PRINTS" id="PR00046">
    <property type="entry name" value="SIGMA70FCT"/>
</dbReference>
<feature type="domain" description="RNA polymerase sigma-70" evidence="5">
    <location>
        <begin position="56"/>
        <end position="69"/>
    </location>
</feature>
<evidence type="ECO:0000313" key="7">
    <source>
        <dbReference type="Proteomes" id="UP000176308"/>
    </source>
</evidence>
<proteinExistence type="predicted"/>
<evidence type="ECO:0000256" key="1">
    <source>
        <dbReference type="ARBA" id="ARBA00023015"/>
    </source>
</evidence>
<dbReference type="SUPFAM" id="SSF88659">
    <property type="entry name" value="Sigma3 and sigma4 domains of RNA polymerase sigma factors"/>
    <property type="match status" value="1"/>
</dbReference>
<gene>
    <name evidence="6" type="ORF">A2904_00150</name>
</gene>
<dbReference type="Gene3D" id="1.20.140.160">
    <property type="match status" value="1"/>
</dbReference>
<evidence type="ECO:0000256" key="4">
    <source>
        <dbReference type="ARBA" id="ARBA00023163"/>
    </source>
</evidence>
<keyword evidence="2" id="KW-0731">Sigma factor</keyword>
<dbReference type="Gene3D" id="1.10.1740.10">
    <property type="match status" value="1"/>
</dbReference>
<dbReference type="SUPFAM" id="SSF88946">
    <property type="entry name" value="Sigma2 domain of RNA polymerase sigma factors"/>
    <property type="match status" value="1"/>
</dbReference>
<dbReference type="PANTHER" id="PTHR30603">
    <property type="entry name" value="RNA POLYMERASE SIGMA FACTOR RPO"/>
    <property type="match status" value="1"/>
</dbReference>
<dbReference type="InterPro" id="IPR014284">
    <property type="entry name" value="RNA_pol_sigma-70_dom"/>
</dbReference>
<dbReference type="PANTHER" id="PTHR30603:SF47">
    <property type="entry name" value="RNA POLYMERASE SIGMA FACTOR SIGD, CHLOROPLASTIC"/>
    <property type="match status" value="1"/>
</dbReference>
<dbReference type="Pfam" id="PF04542">
    <property type="entry name" value="Sigma70_r2"/>
    <property type="match status" value="1"/>
</dbReference>
<evidence type="ECO:0000313" key="6">
    <source>
        <dbReference type="EMBL" id="OGZ70157.1"/>
    </source>
</evidence>
<evidence type="ECO:0000259" key="5">
    <source>
        <dbReference type="PROSITE" id="PS00715"/>
    </source>
</evidence>
<dbReference type="Proteomes" id="UP000176308">
    <property type="component" value="Unassembled WGS sequence"/>
</dbReference>